<evidence type="ECO:0000256" key="3">
    <source>
        <dbReference type="ARBA" id="ARBA00023002"/>
    </source>
</evidence>
<dbReference type="InterPro" id="IPR050129">
    <property type="entry name" value="Zn_alcohol_dh"/>
</dbReference>
<keyword evidence="2" id="KW-0862">Zinc</keyword>
<dbReference type="InterPro" id="IPR002328">
    <property type="entry name" value="ADH_Zn_CS"/>
</dbReference>
<evidence type="ECO:0000259" key="4">
    <source>
        <dbReference type="Pfam" id="PF08240"/>
    </source>
</evidence>
<dbReference type="GO" id="GO:0008270">
    <property type="term" value="F:zinc ion binding"/>
    <property type="evidence" value="ECO:0007669"/>
    <property type="project" value="InterPro"/>
</dbReference>
<name>A0A381T914_9ZZZZ</name>
<proteinExistence type="predicted"/>
<dbReference type="InterPro" id="IPR013154">
    <property type="entry name" value="ADH-like_N"/>
</dbReference>
<dbReference type="PANTHER" id="PTHR43401:SF2">
    <property type="entry name" value="L-THREONINE 3-DEHYDROGENASE"/>
    <property type="match status" value="1"/>
</dbReference>
<dbReference type="SUPFAM" id="SSF50129">
    <property type="entry name" value="GroES-like"/>
    <property type="match status" value="1"/>
</dbReference>
<reference evidence="5" key="1">
    <citation type="submission" date="2018-05" db="EMBL/GenBank/DDBJ databases">
        <authorList>
            <person name="Lanie J.A."/>
            <person name="Ng W.-L."/>
            <person name="Kazmierczak K.M."/>
            <person name="Andrzejewski T.M."/>
            <person name="Davidsen T.M."/>
            <person name="Wayne K.J."/>
            <person name="Tettelin H."/>
            <person name="Glass J.I."/>
            <person name="Rusch D."/>
            <person name="Podicherti R."/>
            <person name="Tsui H.-C.T."/>
            <person name="Winkler M.E."/>
        </authorList>
    </citation>
    <scope>NUCLEOTIDE SEQUENCE</scope>
</reference>
<dbReference type="PANTHER" id="PTHR43401">
    <property type="entry name" value="L-THREONINE 3-DEHYDROGENASE"/>
    <property type="match status" value="1"/>
</dbReference>
<dbReference type="GO" id="GO:0016491">
    <property type="term" value="F:oxidoreductase activity"/>
    <property type="evidence" value="ECO:0007669"/>
    <property type="project" value="UniProtKB-KW"/>
</dbReference>
<evidence type="ECO:0000256" key="2">
    <source>
        <dbReference type="ARBA" id="ARBA00022833"/>
    </source>
</evidence>
<protein>
    <recommendedName>
        <fullName evidence="4">Alcohol dehydrogenase-like N-terminal domain-containing protein</fullName>
    </recommendedName>
</protein>
<dbReference type="Pfam" id="PF08240">
    <property type="entry name" value="ADH_N"/>
    <property type="match status" value="1"/>
</dbReference>
<feature type="non-terminal residue" evidence="5">
    <location>
        <position position="70"/>
    </location>
</feature>
<organism evidence="5">
    <name type="scientific">marine metagenome</name>
    <dbReference type="NCBI Taxonomy" id="408172"/>
    <lineage>
        <taxon>unclassified sequences</taxon>
        <taxon>metagenomes</taxon>
        <taxon>ecological metagenomes</taxon>
    </lineage>
</organism>
<evidence type="ECO:0000256" key="1">
    <source>
        <dbReference type="ARBA" id="ARBA00022723"/>
    </source>
</evidence>
<keyword evidence="1" id="KW-0479">Metal-binding</keyword>
<dbReference type="PROSITE" id="PS00059">
    <property type="entry name" value="ADH_ZINC"/>
    <property type="match status" value="1"/>
</dbReference>
<keyword evidence="3" id="KW-0560">Oxidoreductase</keyword>
<sequence>MRAAIYRGKGDLEVAEIAVPQIGPSEVRVAVEYCGVCGTDLHDVLDGWGVSDSIGGHEWSGRVVEVGSDV</sequence>
<dbReference type="AlphaFoldDB" id="A0A381T914"/>
<feature type="domain" description="Alcohol dehydrogenase-like N-terminal" evidence="4">
    <location>
        <begin position="23"/>
        <end position="70"/>
    </location>
</feature>
<gene>
    <name evidence="5" type="ORF">METZ01_LOCUS65524</name>
</gene>
<dbReference type="EMBL" id="UINC01004216">
    <property type="protein sequence ID" value="SVA12670.1"/>
    <property type="molecule type" value="Genomic_DNA"/>
</dbReference>
<dbReference type="InterPro" id="IPR011032">
    <property type="entry name" value="GroES-like_sf"/>
</dbReference>
<evidence type="ECO:0000313" key="5">
    <source>
        <dbReference type="EMBL" id="SVA12670.1"/>
    </source>
</evidence>
<dbReference type="Gene3D" id="3.90.180.10">
    <property type="entry name" value="Medium-chain alcohol dehydrogenases, catalytic domain"/>
    <property type="match status" value="1"/>
</dbReference>
<accession>A0A381T914</accession>